<evidence type="ECO:0000313" key="2">
    <source>
        <dbReference type="Proteomes" id="UP000034235"/>
    </source>
</evidence>
<dbReference type="EMBL" id="LBUP01000003">
    <property type="protein sequence ID" value="KKQ66842.1"/>
    <property type="molecule type" value="Genomic_DNA"/>
</dbReference>
<evidence type="ECO:0000313" key="1">
    <source>
        <dbReference type="EMBL" id="KKQ66842.1"/>
    </source>
</evidence>
<dbReference type="Proteomes" id="UP000034235">
    <property type="component" value="Unassembled WGS sequence"/>
</dbReference>
<proteinExistence type="predicted"/>
<name>A0A0G0JJ49_9BACT</name>
<comment type="caution">
    <text evidence="1">The sequence shown here is derived from an EMBL/GenBank/DDBJ whole genome shotgun (WGS) entry which is preliminary data.</text>
</comment>
<accession>A0A0G0JJ49</accession>
<organism evidence="1 2">
    <name type="scientific">Candidatus Daviesbacteria bacterium GW2011_GWA2_38_24</name>
    <dbReference type="NCBI Taxonomy" id="1618422"/>
    <lineage>
        <taxon>Bacteria</taxon>
        <taxon>Candidatus Daviesiibacteriota</taxon>
    </lineage>
</organism>
<gene>
    <name evidence="1" type="ORF">US86_C0003G0085</name>
</gene>
<protein>
    <submittedName>
        <fullName evidence="1">Uncharacterized protein</fullName>
    </submittedName>
</protein>
<reference evidence="1 2" key="1">
    <citation type="journal article" date="2015" name="Nature">
        <title>rRNA introns, odd ribosomes, and small enigmatic genomes across a large radiation of phyla.</title>
        <authorList>
            <person name="Brown C.T."/>
            <person name="Hug L.A."/>
            <person name="Thomas B.C."/>
            <person name="Sharon I."/>
            <person name="Castelle C.J."/>
            <person name="Singh A."/>
            <person name="Wilkins M.J."/>
            <person name="Williams K.H."/>
            <person name="Banfield J.F."/>
        </authorList>
    </citation>
    <scope>NUCLEOTIDE SEQUENCE [LARGE SCALE GENOMIC DNA]</scope>
</reference>
<dbReference type="AlphaFoldDB" id="A0A0G0JJ49"/>
<sequence>MTVKQDNKFLGFLSIEESQEDNLYIGCLLITDLHGVPQEFRCTHPVKPTSMQKPLYGKSLVPHIGIELCGVPLLSAVEHKISCLFVNSDYLTELRHHTDIPLLFVKRSGETLETKQDGEHKKEKRKIESNTGKFQPISTLANEQYKDDYEKIMDILGDSLNNLDIIEPFNRIEKTVEVLTTQDDRFK</sequence>